<dbReference type="EMBL" id="KL142393">
    <property type="protein sequence ID" value="KDR71299.1"/>
    <property type="molecule type" value="Genomic_DNA"/>
</dbReference>
<keyword evidence="1" id="KW-1133">Transmembrane helix</keyword>
<evidence type="ECO:0000313" key="2">
    <source>
        <dbReference type="EMBL" id="KDR71299.1"/>
    </source>
</evidence>
<keyword evidence="3" id="KW-1185">Reference proteome</keyword>
<proteinExistence type="predicted"/>
<organism evidence="2 3">
    <name type="scientific">Galerina marginata (strain CBS 339.88)</name>
    <dbReference type="NCBI Taxonomy" id="685588"/>
    <lineage>
        <taxon>Eukaryota</taxon>
        <taxon>Fungi</taxon>
        <taxon>Dikarya</taxon>
        <taxon>Basidiomycota</taxon>
        <taxon>Agaricomycotina</taxon>
        <taxon>Agaricomycetes</taxon>
        <taxon>Agaricomycetidae</taxon>
        <taxon>Agaricales</taxon>
        <taxon>Agaricineae</taxon>
        <taxon>Strophariaceae</taxon>
        <taxon>Galerina</taxon>
    </lineage>
</organism>
<feature type="transmembrane region" description="Helical" evidence="1">
    <location>
        <begin position="62"/>
        <end position="82"/>
    </location>
</feature>
<dbReference type="AlphaFoldDB" id="A0A067SUA9"/>
<gene>
    <name evidence="2" type="ORF">GALMADRAFT_143993</name>
</gene>
<dbReference type="Proteomes" id="UP000027222">
    <property type="component" value="Unassembled WGS sequence"/>
</dbReference>
<sequence length="317" mass="35109">MDIDFGIIPDTQILECWFNGNEAQLYVYKLLSLSQGFYSALVLSTVWVIVSRTTNSVAKKCIWVALTLSMYISSTIHCSLNWNHLVNSAKESVGGNSTGFSTALLHPSPKVEIVGASFFAFNIAMADLILAWRCWIVWQRRWYFAVIPVCGSITGIVLAGLAIHSKVVLQEANVAVNVIQQHSRTFVSMSNAFFSLSIATSLTATVLISLRIFLSQRAFRKAGLKFSYNSVIEIVVESAALYSITLLLFVIFESQHNALLYYPQEIHAQVSGIAPTLIVLRVASGNSRPESDWDSKQSALRFTAQSENDEQPVVENV</sequence>
<feature type="transmembrane region" description="Helical" evidence="1">
    <location>
        <begin position="192"/>
        <end position="214"/>
    </location>
</feature>
<feature type="transmembrane region" description="Helical" evidence="1">
    <location>
        <begin position="226"/>
        <end position="252"/>
    </location>
</feature>
<protein>
    <submittedName>
        <fullName evidence="2">Uncharacterized protein</fullName>
    </submittedName>
</protein>
<name>A0A067SUA9_GALM3</name>
<feature type="transmembrane region" description="Helical" evidence="1">
    <location>
        <begin position="142"/>
        <end position="163"/>
    </location>
</feature>
<feature type="transmembrane region" description="Helical" evidence="1">
    <location>
        <begin position="27"/>
        <end position="50"/>
    </location>
</feature>
<keyword evidence="1" id="KW-0812">Transmembrane</keyword>
<evidence type="ECO:0000256" key="1">
    <source>
        <dbReference type="SAM" id="Phobius"/>
    </source>
</evidence>
<reference evidence="3" key="1">
    <citation type="journal article" date="2014" name="Proc. Natl. Acad. Sci. U.S.A.">
        <title>Extensive sampling of basidiomycete genomes demonstrates inadequacy of the white-rot/brown-rot paradigm for wood decay fungi.</title>
        <authorList>
            <person name="Riley R."/>
            <person name="Salamov A.A."/>
            <person name="Brown D.W."/>
            <person name="Nagy L.G."/>
            <person name="Floudas D."/>
            <person name="Held B.W."/>
            <person name="Levasseur A."/>
            <person name="Lombard V."/>
            <person name="Morin E."/>
            <person name="Otillar R."/>
            <person name="Lindquist E.A."/>
            <person name="Sun H."/>
            <person name="LaButti K.M."/>
            <person name="Schmutz J."/>
            <person name="Jabbour D."/>
            <person name="Luo H."/>
            <person name="Baker S.E."/>
            <person name="Pisabarro A.G."/>
            <person name="Walton J.D."/>
            <person name="Blanchette R.A."/>
            <person name="Henrissat B."/>
            <person name="Martin F."/>
            <person name="Cullen D."/>
            <person name="Hibbett D.S."/>
            <person name="Grigoriev I.V."/>
        </authorList>
    </citation>
    <scope>NUCLEOTIDE SEQUENCE [LARGE SCALE GENOMIC DNA]</scope>
    <source>
        <strain evidence="3">CBS 339.88</strain>
    </source>
</reference>
<evidence type="ECO:0000313" key="3">
    <source>
        <dbReference type="Proteomes" id="UP000027222"/>
    </source>
</evidence>
<keyword evidence="1" id="KW-0472">Membrane</keyword>
<dbReference type="OrthoDB" id="3038148at2759"/>
<dbReference type="HOGENOM" id="CLU_044614_3_1_1"/>
<accession>A0A067SUA9</accession>
<feature type="transmembrane region" description="Helical" evidence="1">
    <location>
        <begin position="113"/>
        <end position="135"/>
    </location>
</feature>